<accession>A0A8S9Z6P0</accession>
<organism evidence="1 2">
    <name type="scientific">Paragonimus skrjabini miyazakii</name>
    <dbReference type="NCBI Taxonomy" id="59628"/>
    <lineage>
        <taxon>Eukaryota</taxon>
        <taxon>Metazoa</taxon>
        <taxon>Spiralia</taxon>
        <taxon>Lophotrochozoa</taxon>
        <taxon>Platyhelminthes</taxon>
        <taxon>Trematoda</taxon>
        <taxon>Digenea</taxon>
        <taxon>Plagiorchiida</taxon>
        <taxon>Troglotremata</taxon>
        <taxon>Troglotrematidae</taxon>
        <taxon>Paragonimus</taxon>
    </lineage>
</organism>
<dbReference type="EMBL" id="JTDE01000495">
    <property type="protein sequence ID" value="KAF7261073.1"/>
    <property type="molecule type" value="Genomic_DNA"/>
</dbReference>
<keyword evidence="2" id="KW-1185">Reference proteome</keyword>
<dbReference type="Proteomes" id="UP000822476">
    <property type="component" value="Unassembled WGS sequence"/>
</dbReference>
<evidence type="ECO:0000313" key="1">
    <source>
        <dbReference type="EMBL" id="KAF7261073.1"/>
    </source>
</evidence>
<gene>
    <name evidence="1" type="ORF">EG68_01742</name>
</gene>
<comment type="caution">
    <text evidence="1">The sequence shown here is derived from an EMBL/GenBank/DDBJ whole genome shotgun (WGS) entry which is preliminary data.</text>
</comment>
<evidence type="ECO:0000313" key="2">
    <source>
        <dbReference type="Proteomes" id="UP000822476"/>
    </source>
</evidence>
<protein>
    <submittedName>
        <fullName evidence="1">Uncharacterized protein</fullName>
    </submittedName>
</protein>
<sequence>MNSSILKDFVSWQSPMKTVSLLAGFEALIQEVSECCRAIIVTFTTSMALVVSETAKTDGPLKTYIKM</sequence>
<name>A0A8S9Z6P0_9TREM</name>
<reference evidence="1" key="1">
    <citation type="submission" date="2019-07" db="EMBL/GenBank/DDBJ databases">
        <title>Annotation for the trematode Paragonimus miyazaki's.</title>
        <authorList>
            <person name="Choi Y.-J."/>
        </authorList>
    </citation>
    <scope>NUCLEOTIDE SEQUENCE</scope>
    <source>
        <strain evidence="1">Japan</strain>
    </source>
</reference>
<proteinExistence type="predicted"/>
<dbReference type="AlphaFoldDB" id="A0A8S9Z6P0"/>